<keyword evidence="8" id="KW-1185">Reference proteome</keyword>
<protein>
    <submittedName>
        <fullName evidence="7">M67 family metallopeptidase</fullName>
    </submittedName>
</protein>
<dbReference type="Pfam" id="PF14464">
    <property type="entry name" value="Prok-JAB"/>
    <property type="match status" value="1"/>
</dbReference>
<reference evidence="7 8" key="1">
    <citation type="submission" date="2023-08" db="EMBL/GenBank/DDBJ databases">
        <title>genomic of DY56.</title>
        <authorList>
            <person name="Wang Y."/>
        </authorList>
    </citation>
    <scope>NUCLEOTIDE SEQUENCE [LARGE SCALE GENOMIC DNA]</scope>
    <source>
        <strain evidence="7 8">DY56-A-20</strain>
    </source>
</reference>
<name>A0ABT9H5Q9_9SPHN</name>
<sequence>MTLQVTSELLDTLLAEAEAAHPRECCGLLFGGAGEGRIDSMAPAPNIHPQPETHFEIDPRALIDAHRASRLAGPELVGYYHSHPDGKARPSATDTAMAARDAMIWAIVAGQRVTFWRAGDAGFSALPYRLVTR</sequence>
<dbReference type="SMART" id="SM00232">
    <property type="entry name" value="JAB_MPN"/>
    <property type="match status" value="1"/>
</dbReference>
<keyword evidence="2" id="KW-0479">Metal-binding</keyword>
<dbReference type="InterPro" id="IPR051929">
    <property type="entry name" value="VirAsm_ModProt"/>
</dbReference>
<evidence type="ECO:0000256" key="2">
    <source>
        <dbReference type="ARBA" id="ARBA00022723"/>
    </source>
</evidence>
<dbReference type="RefSeq" id="WP_305928779.1">
    <property type="nucleotide sequence ID" value="NZ_JAVAIL010000001.1"/>
</dbReference>
<keyword evidence="4" id="KW-0862">Zinc</keyword>
<proteinExistence type="predicted"/>
<dbReference type="PROSITE" id="PS50249">
    <property type="entry name" value="MPN"/>
    <property type="match status" value="1"/>
</dbReference>
<evidence type="ECO:0000256" key="3">
    <source>
        <dbReference type="ARBA" id="ARBA00022801"/>
    </source>
</evidence>
<comment type="caution">
    <text evidence="7">The sequence shown here is derived from an EMBL/GenBank/DDBJ whole genome shotgun (WGS) entry which is preliminary data.</text>
</comment>
<feature type="domain" description="MPN" evidence="6">
    <location>
        <begin position="3"/>
        <end position="133"/>
    </location>
</feature>
<dbReference type="InterPro" id="IPR000555">
    <property type="entry name" value="JAMM/MPN+_dom"/>
</dbReference>
<evidence type="ECO:0000256" key="1">
    <source>
        <dbReference type="ARBA" id="ARBA00022670"/>
    </source>
</evidence>
<keyword evidence="5" id="KW-0482">Metalloprotease</keyword>
<dbReference type="InterPro" id="IPR037518">
    <property type="entry name" value="MPN"/>
</dbReference>
<dbReference type="CDD" id="cd08070">
    <property type="entry name" value="MPN_like"/>
    <property type="match status" value="1"/>
</dbReference>
<keyword evidence="3" id="KW-0378">Hydrolase</keyword>
<organism evidence="7 8">
    <name type="scientific">Qipengyuania benthica</name>
    <dbReference type="NCBI Taxonomy" id="3067651"/>
    <lineage>
        <taxon>Bacteria</taxon>
        <taxon>Pseudomonadati</taxon>
        <taxon>Pseudomonadota</taxon>
        <taxon>Alphaproteobacteria</taxon>
        <taxon>Sphingomonadales</taxon>
        <taxon>Erythrobacteraceae</taxon>
        <taxon>Qipengyuania</taxon>
    </lineage>
</organism>
<evidence type="ECO:0000256" key="5">
    <source>
        <dbReference type="ARBA" id="ARBA00023049"/>
    </source>
</evidence>
<dbReference type="SUPFAM" id="SSF102712">
    <property type="entry name" value="JAB1/MPN domain"/>
    <property type="match status" value="1"/>
</dbReference>
<evidence type="ECO:0000256" key="4">
    <source>
        <dbReference type="ARBA" id="ARBA00022833"/>
    </source>
</evidence>
<dbReference type="EMBL" id="JAVAIL010000001">
    <property type="protein sequence ID" value="MDP4538653.1"/>
    <property type="molecule type" value="Genomic_DNA"/>
</dbReference>
<gene>
    <name evidence="7" type="ORF">Q9K01_03320</name>
</gene>
<evidence type="ECO:0000259" key="6">
    <source>
        <dbReference type="PROSITE" id="PS50249"/>
    </source>
</evidence>
<dbReference type="PANTHER" id="PTHR34858">
    <property type="entry name" value="CYSO-CYSTEINE PEPTIDASE"/>
    <property type="match status" value="1"/>
</dbReference>
<dbReference type="PANTHER" id="PTHR34858:SF1">
    <property type="entry name" value="CYSO-CYSTEINE PEPTIDASE"/>
    <property type="match status" value="1"/>
</dbReference>
<dbReference type="InterPro" id="IPR028090">
    <property type="entry name" value="JAB_dom_prok"/>
</dbReference>
<evidence type="ECO:0000313" key="8">
    <source>
        <dbReference type="Proteomes" id="UP001235664"/>
    </source>
</evidence>
<dbReference type="Proteomes" id="UP001235664">
    <property type="component" value="Unassembled WGS sequence"/>
</dbReference>
<dbReference type="Gene3D" id="3.40.140.10">
    <property type="entry name" value="Cytidine Deaminase, domain 2"/>
    <property type="match status" value="1"/>
</dbReference>
<keyword evidence="1" id="KW-0645">Protease</keyword>
<evidence type="ECO:0000313" key="7">
    <source>
        <dbReference type="EMBL" id="MDP4538653.1"/>
    </source>
</evidence>
<accession>A0ABT9H5Q9</accession>